<keyword evidence="3" id="KW-1185">Reference proteome</keyword>
<accession>A0A3D8J2C8</accession>
<feature type="transmembrane region" description="Helical" evidence="1">
    <location>
        <begin position="7"/>
        <end position="25"/>
    </location>
</feature>
<dbReference type="OrthoDB" id="5322199at2"/>
<dbReference type="EMBL" id="NXLW01000011">
    <property type="protein sequence ID" value="RDU71553.1"/>
    <property type="molecule type" value="Genomic_DNA"/>
</dbReference>
<comment type="caution">
    <text evidence="2">The sequence shown here is derived from an EMBL/GenBank/DDBJ whole genome shotgun (WGS) entry which is preliminary data.</text>
</comment>
<feature type="transmembrane region" description="Helical" evidence="1">
    <location>
        <begin position="78"/>
        <end position="101"/>
    </location>
</feature>
<dbReference type="Proteomes" id="UP000256424">
    <property type="component" value="Unassembled WGS sequence"/>
</dbReference>
<evidence type="ECO:0000313" key="2">
    <source>
        <dbReference type="EMBL" id="RDU71553.1"/>
    </source>
</evidence>
<keyword evidence="1" id="KW-0472">Membrane</keyword>
<dbReference type="RefSeq" id="WP_104763772.1">
    <property type="nucleotide sequence ID" value="NZ_FZPM01000034.1"/>
</dbReference>
<sequence length="289" mass="33282">MRFNTIICSYLFFSLLSFNGLALLSSEFSHTFSQVFPLLAQDGKIYDIFCLILLGVVLLIICCNSLRISVKARVLSKTFLTFVLLIVFIVVSCLSILFYHICAKILFHYTLSNDNFLESQKIPNLIEWHEYYTSIDFVVALICGLGFIVLPLCYKMFRLHIDIQNHLGKSLFIFKPRLTSTTIALTASAFHPYFSNISSHYINIIFLCSGACLLLYSLQSKKTYGFYEYANMILFAMSILLFLLCGKVMLRADFYNAQLSFYLLAILCWCGEWIENYDILHNKITDKLI</sequence>
<feature type="transmembrane region" description="Helical" evidence="1">
    <location>
        <begin position="230"/>
        <end position="249"/>
    </location>
</feature>
<evidence type="ECO:0000256" key="1">
    <source>
        <dbReference type="SAM" id="Phobius"/>
    </source>
</evidence>
<dbReference type="AlphaFoldDB" id="A0A3D8J2C8"/>
<feature type="transmembrane region" description="Helical" evidence="1">
    <location>
        <begin position="45"/>
        <end position="66"/>
    </location>
</feature>
<protein>
    <submittedName>
        <fullName evidence="2">Uncharacterized protein</fullName>
    </submittedName>
</protein>
<name>A0A3D8J2C8_9HELI</name>
<keyword evidence="1" id="KW-1133">Transmembrane helix</keyword>
<keyword evidence="1" id="KW-0812">Transmembrane</keyword>
<feature type="transmembrane region" description="Helical" evidence="1">
    <location>
        <begin position="200"/>
        <end position="218"/>
    </location>
</feature>
<reference evidence="2 3" key="1">
    <citation type="submission" date="2018-04" db="EMBL/GenBank/DDBJ databases">
        <title>Novel Campyloabacter and Helicobacter Species and Strains.</title>
        <authorList>
            <person name="Mannion A.J."/>
            <person name="Shen Z."/>
            <person name="Fox J.G."/>
        </authorList>
    </citation>
    <scope>NUCLEOTIDE SEQUENCE [LARGE SCALE GENOMIC DNA]</scope>
    <source>
        <strain evidence="2 3">MIT 97-5075</strain>
    </source>
</reference>
<evidence type="ECO:0000313" key="3">
    <source>
        <dbReference type="Proteomes" id="UP000256424"/>
    </source>
</evidence>
<organism evidence="2 3">
    <name type="scientific">Helicobacter aurati</name>
    <dbReference type="NCBI Taxonomy" id="137778"/>
    <lineage>
        <taxon>Bacteria</taxon>
        <taxon>Pseudomonadati</taxon>
        <taxon>Campylobacterota</taxon>
        <taxon>Epsilonproteobacteria</taxon>
        <taxon>Campylobacterales</taxon>
        <taxon>Helicobacteraceae</taxon>
        <taxon>Helicobacter</taxon>
    </lineage>
</organism>
<feature type="transmembrane region" description="Helical" evidence="1">
    <location>
        <begin position="137"/>
        <end position="157"/>
    </location>
</feature>
<gene>
    <name evidence="2" type="ORF">CQA66_06220</name>
</gene>
<proteinExistence type="predicted"/>